<evidence type="ECO:0000256" key="15">
    <source>
        <dbReference type="ARBA" id="ARBA00022984"/>
    </source>
</evidence>
<comment type="pathway">
    <text evidence="23">Glycan biosynthesis.</text>
</comment>
<evidence type="ECO:0000256" key="21">
    <source>
        <dbReference type="ARBA" id="ARBA00034000"/>
    </source>
</evidence>
<feature type="domain" description="Glycosyl transferase family 51" evidence="30">
    <location>
        <begin position="216"/>
        <end position="389"/>
    </location>
</feature>
<dbReference type="GO" id="GO:0006508">
    <property type="term" value="P:proteolysis"/>
    <property type="evidence" value="ECO:0007669"/>
    <property type="project" value="UniProtKB-KW"/>
</dbReference>
<dbReference type="InterPro" id="IPR023346">
    <property type="entry name" value="Lysozyme-like_dom_sf"/>
</dbReference>
<evidence type="ECO:0000256" key="27">
    <source>
        <dbReference type="SAM" id="MobiDB-lite"/>
    </source>
</evidence>
<evidence type="ECO:0000259" key="29">
    <source>
        <dbReference type="Pfam" id="PF00905"/>
    </source>
</evidence>
<evidence type="ECO:0000256" key="12">
    <source>
        <dbReference type="ARBA" id="ARBA00022679"/>
    </source>
</evidence>
<dbReference type="PANTHER" id="PTHR32282:SF11">
    <property type="entry name" value="PENICILLIN-BINDING PROTEIN 1B"/>
    <property type="match status" value="1"/>
</dbReference>
<evidence type="ECO:0000256" key="13">
    <source>
        <dbReference type="ARBA" id="ARBA00022801"/>
    </source>
</evidence>
<evidence type="ECO:0000256" key="6">
    <source>
        <dbReference type="ARBA" id="ARBA00018637"/>
    </source>
</evidence>
<evidence type="ECO:0000256" key="14">
    <source>
        <dbReference type="ARBA" id="ARBA00022960"/>
    </source>
</evidence>
<dbReference type="PANTHER" id="PTHR32282">
    <property type="entry name" value="BINDING PROTEIN TRANSPEPTIDASE, PUTATIVE-RELATED"/>
    <property type="match status" value="1"/>
</dbReference>
<keyword evidence="17" id="KW-0046">Antibiotic resistance</keyword>
<dbReference type="GO" id="GO:0008955">
    <property type="term" value="F:peptidoglycan glycosyltransferase activity"/>
    <property type="evidence" value="ECO:0007669"/>
    <property type="project" value="UniProtKB-UniRule"/>
</dbReference>
<evidence type="ECO:0000256" key="7">
    <source>
        <dbReference type="ARBA" id="ARBA00022475"/>
    </source>
</evidence>
<evidence type="ECO:0000256" key="18">
    <source>
        <dbReference type="ARBA" id="ARBA00023268"/>
    </source>
</evidence>
<feature type="domain" description="Penicillin-binding protein transpeptidase" evidence="29">
    <location>
        <begin position="482"/>
        <end position="714"/>
    </location>
</feature>
<evidence type="ECO:0000256" key="20">
    <source>
        <dbReference type="ARBA" id="ARBA00032454"/>
    </source>
</evidence>
<dbReference type="InterPro" id="IPR001264">
    <property type="entry name" value="Glyco_trans_51"/>
</dbReference>
<dbReference type="GO" id="GO:0009002">
    <property type="term" value="F:serine-type D-Ala-D-Ala carboxypeptidase activity"/>
    <property type="evidence" value="ECO:0007669"/>
    <property type="project" value="UniProtKB-EC"/>
</dbReference>
<dbReference type="Pfam" id="PF14814">
    <property type="entry name" value="UB2H"/>
    <property type="match status" value="1"/>
</dbReference>
<dbReference type="GO" id="GO:0005886">
    <property type="term" value="C:plasma membrane"/>
    <property type="evidence" value="ECO:0007669"/>
    <property type="project" value="UniProtKB-SubCell"/>
</dbReference>
<evidence type="ECO:0000256" key="17">
    <source>
        <dbReference type="ARBA" id="ARBA00023251"/>
    </source>
</evidence>
<dbReference type="GO" id="GO:0009274">
    <property type="term" value="C:peptidoglycan-based cell wall"/>
    <property type="evidence" value="ECO:0007669"/>
    <property type="project" value="UniProtKB-UniRule"/>
</dbReference>
<dbReference type="InterPro" id="IPR001460">
    <property type="entry name" value="PCN-bd_Tpept"/>
</dbReference>
<keyword evidence="9" id="KW-0121">Carboxypeptidase</keyword>
<evidence type="ECO:0000256" key="8">
    <source>
        <dbReference type="ARBA" id="ARBA00022519"/>
    </source>
</evidence>
<evidence type="ECO:0000259" key="31">
    <source>
        <dbReference type="Pfam" id="PF14812"/>
    </source>
</evidence>
<comment type="function">
    <text evidence="1 25">Cell wall formation. Synthesis of cross-linked peptidoglycan from the lipid intermediates. The enzyme has a penicillin-insensitive transglycosylase N-terminal domain (formation of linear glycan strands) and a penicillin-sensitive transpeptidase C-terminal domain (cross-linking of the peptide subunits).</text>
</comment>
<feature type="compositionally biased region" description="Basic and acidic residues" evidence="27">
    <location>
        <begin position="1"/>
        <end position="10"/>
    </location>
</feature>
<comment type="catalytic activity">
    <reaction evidence="22">
        <text>[GlcNAc-(1-&gt;4)-Mur2Ac(oyl-L-Ala-gamma-D-Glu-L-Lys-D-Ala-D-Ala)](n)-di-trans,octa-cis-undecaprenyl diphosphate + beta-D-GlcNAc-(1-&gt;4)-Mur2Ac(oyl-L-Ala-gamma-D-Glu-L-Lys-D-Ala-D-Ala)-di-trans,octa-cis-undecaprenyl diphosphate = [GlcNAc-(1-&gt;4)-Mur2Ac(oyl-L-Ala-gamma-D-Glu-L-Lys-D-Ala-D-Ala)](n+1)-di-trans,octa-cis-undecaprenyl diphosphate + di-trans,octa-cis-undecaprenyl diphosphate + H(+)</text>
        <dbReference type="Rhea" id="RHEA:23708"/>
        <dbReference type="Rhea" id="RHEA-COMP:9602"/>
        <dbReference type="Rhea" id="RHEA-COMP:9603"/>
        <dbReference type="ChEBI" id="CHEBI:15378"/>
        <dbReference type="ChEBI" id="CHEBI:58405"/>
        <dbReference type="ChEBI" id="CHEBI:60033"/>
        <dbReference type="ChEBI" id="CHEBI:78435"/>
        <dbReference type="EC" id="2.4.99.28"/>
    </reaction>
</comment>
<keyword evidence="15 25" id="KW-0573">Peptidoglycan synthesis</keyword>
<dbReference type="InterPro" id="IPR011813">
    <property type="entry name" value="PBP_1b"/>
</dbReference>
<feature type="region of interest" description="Disordered" evidence="27">
    <location>
        <begin position="1"/>
        <end position="67"/>
    </location>
</feature>
<dbReference type="InterPro" id="IPR012338">
    <property type="entry name" value="Beta-lactam/transpept-like"/>
</dbReference>
<feature type="compositionally biased region" description="Acidic residues" evidence="27">
    <location>
        <begin position="33"/>
        <end position="56"/>
    </location>
</feature>
<evidence type="ECO:0000256" key="24">
    <source>
        <dbReference type="NCBIfam" id="TIGR02071"/>
    </source>
</evidence>
<dbReference type="RefSeq" id="WP_006661059.1">
    <property type="nucleotide sequence ID" value="NZ_JALD01000042.1"/>
</dbReference>
<evidence type="ECO:0000256" key="2">
    <source>
        <dbReference type="ARBA" id="ARBA00004533"/>
    </source>
</evidence>
<keyword evidence="13" id="KW-0378">Hydrolase</keyword>
<dbReference type="Gene3D" id="1.10.3810.10">
    <property type="entry name" value="Biosynthetic peptidoglycan transglycosylase-like"/>
    <property type="match status" value="1"/>
</dbReference>
<keyword evidence="14 25" id="KW-0133">Cell shape</keyword>
<feature type="compositionally biased region" description="Polar residues" evidence="27">
    <location>
        <begin position="798"/>
        <end position="821"/>
    </location>
</feature>
<dbReference type="PIRSF" id="PIRSF002799">
    <property type="entry name" value="PBP_1b"/>
    <property type="match status" value="1"/>
</dbReference>
<dbReference type="InterPro" id="IPR028166">
    <property type="entry name" value="UB2H"/>
</dbReference>
<keyword evidence="28" id="KW-0812">Transmembrane</keyword>
<dbReference type="Gene3D" id="3.30.2060.10">
    <property type="entry name" value="Penicillin-binding protein 1b domain"/>
    <property type="match status" value="1"/>
</dbReference>
<feature type="active site" description="Proton donor; for transglycosylase activity" evidence="26">
    <location>
        <position position="243"/>
    </location>
</feature>
<keyword evidence="18" id="KW-0511">Multifunctional enzyme</keyword>
<evidence type="ECO:0000256" key="10">
    <source>
        <dbReference type="ARBA" id="ARBA00022670"/>
    </source>
</evidence>
<keyword evidence="7" id="KW-1003">Cell membrane</keyword>
<evidence type="ECO:0000259" key="32">
    <source>
        <dbReference type="Pfam" id="PF14814"/>
    </source>
</evidence>
<comment type="similarity">
    <text evidence="5 25">In the N-terminal section; belongs to the glycosyltransferase 51 family.</text>
</comment>
<organism evidence="33 34">
    <name type="scientific">Providencia alcalifaciens 205/92</name>
    <dbReference type="NCBI Taxonomy" id="1256988"/>
    <lineage>
        <taxon>Bacteria</taxon>
        <taxon>Pseudomonadati</taxon>
        <taxon>Pseudomonadota</taxon>
        <taxon>Gammaproteobacteria</taxon>
        <taxon>Enterobacterales</taxon>
        <taxon>Morganellaceae</taxon>
        <taxon>Providencia</taxon>
    </lineage>
</organism>
<dbReference type="InterPro" id="IPR050396">
    <property type="entry name" value="Glycosyltr_51/Transpeptidase"/>
</dbReference>
<dbReference type="GO" id="GO:0008360">
    <property type="term" value="P:regulation of cell shape"/>
    <property type="evidence" value="ECO:0007669"/>
    <property type="project" value="UniProtKB-UniRule"/>
</dbReference>
<comment type="pathway">
    <text evidence="3 25">Cell wall biogenesis; peptidoglycan biosynthesis.</text>
</comment>
<dbReference type="SUPFAM" id="SSF56601">
    <property type="entry name" value="beta-lactamase/transpeptidase-like"/>
    <property type="match status" value="1"/>
</dbReference>
<feature type="region of interest" description="Disordered" evidence="27">
    <location>
        <begin position="797"/>
        <end position="848"/>
    </location>
</feature>
<dbReference type="GO" id="GO:0030288">
    <property type="term" value="C:outer membrane-bounded periplasmic space"/>
    <property type="evidence" value="ECO:0007669"/>
    <property type="project" value="TreeGrafter"/>
</dbReference>
<evidence type="ECO:0000256" key="11">
    <source>
        <dbReference type="ARBA" id="ARBA00022676"/>
    </source>
</evidence>
<evidence type="ECO:0000256" key="5">
    <source>
        <dbReference type="ARBA" id="ARBA00007739"/>
    </source>
</evidence>
<gene>
    <name evidence="33" type="primary">mrcB</name>
    <name evidence="33" type="ORF">HMPREF1563_1663</name>
</gene>
<evidence type="ECO:0000259" key="30">
    <source>
        <dbReference type="Pfam" id="PF00912"/>
    </source>
</evidence>
<accession>A0AAV3M6T2</accession>
<evidence type="ECO:0000256" key="23">
    <source>
        <dbReference type="ARBA" id="ARBA00060592"/>
    </source>
</evidence>
<keyword evidence="16 28" id="KW-0472">Membrane</keyword>
<dbReference type="FunFam" id="3.40.710.10:FF:000006">
    <property type="entry name" value="Penicillin-binding protein 1B"/>
    <property type="match status" value="1"/>
</dbReference>
<feature type="active site" description="Acyl-ester intermediate; for transpeptidase activity" evidence="26">
    <location>
        <position position="520"/>
    </location>
</feature>
<evidence type="ECO:0000313" key="33">
    <source>
        <dbReference type="EMBL" id="EUD11380.1"/>
    </source>
</evidence>
<evidence type="ECO:0000256" key="16">
    <source>
        <dbReference type="ARBA" id="ARBA00023136"/>
    </source>
</evidence>
<evidence type="ECO:0000256" key="28">
    <source>
        <dbReference type="SAM" id="Phobius"/>
    </source>
</evidence>
<evidence type="ECO:0000256" key="22">
    <source>
        <dbReference type="ARBA" id="ARBA00049902"/>
    </source>
</evidence>
<dbReference type="InterPro" id="IPR032730">
    <property type="entry name" value="PBP1b_TM"/>
</dbReference>
<evidence type="ECO:0000256" key="3">
    <source>
        <dbReference type="ARBA" id="ARBA00004752"/>
    </source>
</evidence>
<name>A0AAV3M6T2_9GAMM</name>
<dbReference type="NCBIfam" id="TIGR02071">
    <property type="entry name" value="PBP_1b"/>
    <property type="match status" value="1"/>
</dbReference>
<dbReference type="Pfam" id="PF14812">
    <property type="entry name" value="PBP1_TM"/>
    <property type="match status" value="1"/>
</dbReference>
<dbReference type="InterPro" id="IPR036950">
    <property type="entry name" value="PBP_transglycosylase"/>
</dbReference>
<dbReference type="EMBL" id="JALD01000042">
    <property type="protein sequence ID" value="EUD11380.1"/>
    <property type="molecule type" value="Genomic_DNA"/>
</dbReference>
<dbReference type="Gene3D" id="3.40.710.10">
    <property type="entry name" value="DD-peptidase/beta-lactamase superfamily"/>
    <property type="match status" value="1"/>
</dbReference>
<keyword evidence="8" id="KW-0997">Cell inner membrane</keyword>
<dbReference type="FunFam" id="1.10.3810.10:FF:000002">
    <property type="entry name" value="Penicillin-binding protein 1B"/>
    <property type="match status" value="1"/>
</dbReference>
<dbReference type="GO" id="GO:0046677">
    <property type="term" value="P:response to antibiotic"/>
    <property type="evidence" value="ECO:0007669"/>
    <property type="project" value="UniProtKB-UniRule"/>
</dbReference>
<dbReference type="NCBIfam" id="NF007061">
    <property type="entry name" value="PRK09506.1"/>
    <property type="match status" value="1"/>
</dbReference>
<dbReference type="GO" id="GO:0008658">
    <property type="term" value="F:penicillin binding"/>
    <property type="evidence" value="ECO:0007669"/>
    <property type="project" value="UniProtKB-UniRule"/>
</dbReference>
<dbReference type="GO" id="GO:0071555">
    <property type="term" value="P:cell wall organization"/>
    <property type="evidence" value="ECO:0007669"/>
    <property type="project" value="UniProtKB-UniRule"/>
</dbReference>
<feature type="transmembrane region" description="Helical" evidence="28">
    <location>
        <begin position="75"/>
        <end position="96"/>
    </location>
</feature>
<dbReference type="Pfam" id="PF00912">
    <property type="entry name" value="Transgly"/>
    <property type="match status" value="1"/>
</dbReference>
<comment type="catalytic activity">
    <reaction evidence="21">
        <text>Preferential cleavage: (Ac)2-L-Lys-D-Ala-|-D-Ala. Also transpeptidation of peptidyl-alanyl moieties that are N-acyl substituents of D-alanine.</text>
        <dbReference type="EC" id="3.4.16.4"/>
    </reaction>
</comment>
<evidence type="ECO:0000256" key="1">
    <source>
        <dbReference type="ARBA" id="ARBA00002624"/>
    </source>
</evidence>
<evidence type="ECO:0000256" key="9">
    <source>
        <dbReference type="ARBA" id="ARBA00022645"/>
    </source>
</evidence>
<proteinExistence type="inferred from homology"/>
<keyword evidence="12 25" id="KW-0808">Transferase</keyword>
<feature type="domain" description="Bifunctional transglycosylase second" evidence="32">
    <location>
        <begin position="123"/>
        <end position="207"/>
    </location>
</feature>
<evidence type="ECO:0000313" key="34">
    <source>
        <dbReference type="Proteomes" id="UP000022311"/>
    </source>
</evidence>
<protein>
    <recommendedName>
        <fullName evidence="6 24">Penicillin-binding protein 1B</fullName>
        <shortName evidence="25">PBP-1b</shortName>
        <shortName evidence="25">PBP1b</shortName>
    </recommendedName>
    <alternativeName>
        <fullName evidence="20 25">Murein polymerase</fullName>
    </alternativeName>
</protein>
<dbReference type="SUPFAM" id="SSF53955">
    <property type="entry name" value="Lysozyme-like"/>
    <property type="match status" value="1"/>
</dbReference>
<comment type="subcellular location">
    <subcellularLocation>
        <location evidence="2">Cell inner membrane</location>
    </subcellularLocation>
</comment>
<dbReference type="Pfam" id="PF00905">
    <property type="entry name" value="Transpeptidase"/>
    <property type="match status" value="1"/>
</dbReference>
<dbReference type="GO" id="GO:0009252">
    <property type="term" value="P:peptidoglycan biosynthetic process"/>
    <property type="evidence" value="ECO:0007669"/>
    <property type="project" value="UniProtKB-UniRule"/>
</dbReference>
<keyword evidence="28" id="KW-1133">Transmembrane helix</keyword>
<keyword evidence="19 25" id="KW-0961">Cell wall biogenesis/degradation</keyword>
<evidence type="ECO:0000256" key="25">
    <source>
        <dbReference type="PIRNR" id="PIRNR002799"/>
    </source>
</evidence>
<feature type="domain" description="Transglycosylase PBP1b N-terminal transmembrane" evidence="31">
    <location>
        <begin position="1"/>
        <end position="89"/>
    </location>
</feature>
<comment type="similarity">
    <text evidence="4 25">In the C-terminal section; belongs to the transpeptidase family.</text>
</comment>
<evidence type="ECO:0000256" key="26">
    <source>
        <dbReference type="PIRSR" id="PIRSR002799-1"/>
    </source>
</evidence>
<keyword evidence="11 25" id="KW-0328">Glycosyltransferase</keyword>
<comment type="caution">
    <text evidence="33">The sequence shown here is derived from an EMBL/GenBank/DDBJ whole genome shotgun (WGS) entry which is preliminary data.</text>
</comment>
<dbReference type="Proteomes" id="UP000022311">
    <property type="component" value="Unassembled WGS sequence"/>
</dbReference>
<reference evidence="33 34" key="1">
    <citation type="submission" date="2014-01" db="EMBL/GenBank/DDBJ databases">
        <authorList>
            <person name="Durkin A.S."/>
            <person name="McCorrison J."/>
            <person name="Torralba M."/>
            <person name="Gillis M."/>
            <person name="Haft D.H."/>
            <person name="Methe B."/>
            <person name="Sutton G."/>
            <person name="Nelson K.E."/>
        </authorList>
    </citation>
    <scope>NUCLEOTIDE SEQUENCE [LARGE SCALE GENOMIC DNA]</scope>
    <source>
        <strain evidence="33 34">205/92</strain>
    </source>
</reference>
<sequence length="848" mass="95044">MSGKDFEPIGRRKRRAAEKNASSSRRRRRRDDYDDDLYDDEDIDDEYLDDEDDEEEQMTKKGSKKNKPRKSKWRWFWLLFKLMLVFAVILAAYGFYLNQQIKERLDGKVWDLPAAVYGRMVNLEPGMDYSQAEMSNLLEGMQYRKVSKITTSGEFVVKGNTIEILRRPFNFPDQKEGQVLARLVFENGMLSKIENIENGRSFGFFRLDPKLITMMQSANNEQRLVLPMADFPESLIKILLETEDRNFYEHDGVSLYSIGRAVVANVTAGRSVQGGSTLTQQLVKNLFLTNERTLKRKANEAFMALILDYNYSKERILELYLNEVYLGQNGNDEIRGFPLASLYYFGRPINELSFDQQALLVGMVQGASTYNPWTKPQNAIKRRNIVLKILETRGVIDSEMYQILSARPLGVKNKEGLVASQPAFMQMVRQELNEKLGDKVKDLSGAKIFTTLDPVAQTAAENAVESGVADLRKSRKLDDIEGAMVVVDRINGEVRAMVGGSDPQFSGFNRALNARRSIGSLAKPPVYLAALSEPDRFRLNTWLSDEPLTLKVGNQSWSPRNYSRNFNGRMMLVDALAKSQNIPTVNLGMEIGLDQVMNTFIRLGAPESAMEKVPAMLLGAVNLTPAEVAQVYQTIGGEGNRAKLSALRSVIDGDGKELYQSYPSAERAVPSQAAYLTLFGMQQVVQQGTGRVLLNKYGKYNLAGKTGTTNDLRDSWYAGIDGKEVAIVWVGRDNNGPTQLTGSTGALRVYQRYLDNQTPLTLINRAPEGITDMRVMMDGQFSCSDFGGGRMLPVWTDDPQSLCQGSTSQDPAWNLNGNNEAPQEEAAPDWVKDMFGDSPSNSPSSRTP</sequence>
<keyword evidence="10" id="KW-0645">Protease</keyword>
<dbReference type="AlphaFoldDB" id="A0AAV3M6T2"/>
<dbReference type="Gene3D" id="1.20.5.100">
    <property type="entry name" value="Cytochrome c1, transmembrane anchor, C-terminal"/>
    <property type="match status" value="1"/>
</dbReference>
<evidence type="ECO:0000256" key="4">
    <source>
        <dbReference type="ARBA" id="ARBA00007090"/>
    </source>
</evidence>
<evidence type="ECO:0000256" key="19">
    <source>
        <dbReference type="ARBA" id="ARBA00023316"/>
    </source>
</evidence>
<feature type="compositionally biased region" description="Polar residues" evidence="27">
    <location>
        <begin position="838"/>
        <end position="848"/>
    </location>
</feature>